<accession>A0ABP9CYS4</accession>
<feature type="domain" description="BFN" evidence="3">
    <location>
        <begin position="1"/>
        <end position="97"/>
    </location>
</feature>
<dbReference type="InterPro" id="IPR003729">
    <property type="entry name" value="Bi_nuclease_dom"/>
</dbReference>
<sequence>MFEAQAIALEIEKISSNRPMTHDLFKSFAGSFGITVKEVIISNLKEGIFYATMICEGKDGEIIELDARPSDAIAVGIRFKSPIFADESVMEEAGIKVDDLYDEDDEEEEISLESEEDADLIELLQDKENELSDIPSNKLEEMMKQAIEAEDYERAAKIRDELNNRNS</sequence>
<dbReference type="SUPFAM" id="SSF103256">
    <property type="entry name" value="Hypothetical protein TM0160"/>
    <property type="match status" value="1"/>
</dbReference>
<dbReference type="PANTHER" id="PTHR15160:SF1">
    <property type="entry name" value="VON HIPPEL-LINDAU DISEASE TUMOR SUPPRESSOR"/>
    <property type="match status" value="1"/>
</dbReference>
<evidence type="ECO:0000256" key="1">
    <source>
        <dbReference type="ARBA" id="ARBA00023236"/>
    </source>
</evidence>
<dbReference type="Pfam" id="PF02151">
    <property type="entry name" value="UVR"/>
    <property type="match status" value="1"/>
</dbReference>
<reference evidence="5" key="1">
    <citation type="journal article" date="2019" name="Int. J. Syst. Evol. Microbiol.">
        <title>The Global Catalogue of Microorganisms (GCM) 10K type strain sequencing project: providing services to taxonomists for standard genome sequencing and annotation.</title>
        <authorList>
            <consortium name="The Broad Institute Genomics Platform"/>
            <consortium name="The Broad Institute Genome Sequencing Center for Infectious Disease"/>
            <person name="Wu L."/>
            <person name="Ma J."/>
        </authorList>
    </citation>
    <scope>NUCLEOTIDE SEQUENCE [LARGE SCALE GENOMIC DNA]</scope>
    <source>
        <strain evidence="5">JCM 18326</strain>
    </source>
</reference>
<keyword evidence="1" id="KW-0742">SOS response</keyword>
<dbReference type="InterPro" id="IPR001943">
    <property type="entry name" value="UVR_dom"/>
</dbReference>
<dbReference type="Proteomes" id="UP001500298">
    <property type="component" value="Unassembled WGS sequence"/>
</dbReference>
<protein>
    <submittedName>
        <fullName evidence="4">Bifunctional nuclease family protein</fullName>
    </submittedName>
</protein>
<keyword evidence="5" id="KW-1185">Reference proteome</keyword>
<organism evidence="4 5">
    <name type="scientific">Algivirga pacifica</name>
    <dbReference type="NCBI Taxonomy" id="1162670"/>
    <lineage>
        <taxon>Bacteria</taxon>
        <taxon>Pseudomonadati</taxon>
        <taxon>Bacteroidota</taxon>
        <taxon>Cytophagia</taxon>
        <taxon>Cytophagales</taxon>
        <taxon>Flammeovirgaceae</taxon>
        <taxon>Algivirga</taxon>
    </lineage>
</organism>
<dbReference type="PROSITE" id="PS51658">
    <property type="entry name" value="BFN"/>
    <property type="match status" value="1"/>
</dbReference>
<gene>
    <name evidence="4" type="ORF">GCM10023331_01630</name>
</gene>
<dbReference type="Pfam" id="PF02577">
    <property type="entry name" value="BFN_dom"/>
    <property type="match status" value="1"/>
</dbReference>
<dbReference type="PROSITE" id="PS50151">
    <property type="entry name" value="UVR"/>
    <property type="match status" value="1"/>
</dbReference>
<dbReference type="InterPro" id="IPR036104">
    <property type="entry name" value="BFN_sf"/>
</dbReference>
<dbReference type="PANTHER" id="PTHR15160">
    <property type="entry name" value="VON HIPPEL-LINDAU PROTEIN"/>
    <property type="match status" value="1"/>
</dbReference>
<evidence type="ECO:0000313" key="5">
    <source>
        <dbReference type="Proteomes" id="UP001500298"/>
    </source>
</evidence>
<comment type="caution">
    <text evidence="4">The sequence shown here is derived from an EMBL/GenBank/DDBJ whole genome shotgun (WGS) entry which is preliminary data.</text>
</comment>
<dbReference type="InterPro" id="IPR036876">
    <property type="entry name" value="UVR_dom_sf"/>
</dbReference>
<proteinExistence type="predicted"/>
<dbReference type="SUPFAM" id="SSF46600">
    <property type="entry name" value="C-terminal UvrC-binding domain of UvrB"/>
    <property type="match status" value="1"/>
</dbReference>
<name>A0ABP9CYS4_9BACT</name>
<evidence type="ECO:0000259" key="2">
    <source>
        <dbReference type="PROSITE" id="PS50151"/>
    </source>
</evidence>
<feature type="domain" description="UVR" evidence="2">
    <location>
        <begin position="133"/>
        <end position="167"/>
    </location>
</feature>
<keyword evidence="1" id="KW-0227">DNA damage</keyword>
<dbReference type="Gene3D" id="3.10.690.10">
    <property type="entry name" value="Bifunctional nuclease domain"/>
    <property type="match status" value="1"/>
</dbReference>
<dbReference type="EMBL" id="BAABJX010000004">
    <property type="protein sequence ID" value="GAA4820961.1"/>
    <property type="molecule type" value="Genomic_DNA"/>
</dbReference>
<evidence type="ECO:0000259" key="3">
    <source>
        <dbReference type="PROSITE" id="PS51658"/>
    </source>
</evidence>
<evidence type="ECO:0000313" key="4">
    <source>
        <dbReference type="EMBL" id="GAA4820961.1"/>
    </source>
</evidence>